<dbReference type="AlphaFoldDB" id="A0A7W5H841"/>
<proteinExistence type="predicted"/>
<dbReference type="RefSeq" id="WP_184307394.1">
    <property type="nucleotide sequence ID" value="NZ_JACHXU010000020.1"/>
</dbReference>
<gene>
    <name evidence="2" type="ORF">FHS27_004899</name>
</gene>
<dbReference type="EMBL" id="JACHXU010000020">
    <property type="protein sequence ID" value="MBB3209063.1"/>
    <property type="molecule type" value="Genomic_DNA"/>
</dbReference>
<evidence type="ECO:0000313" key="3">
    <source>
        <dbReference type="Proteomes" id="UP000536179"/>
    </source>
</evidence>
<sequence length="129" mass="14715">MSTLVALLALLVAFVTLGIQLVDRSTFEDDSMMRTYEFNQAKRQLAKSLVHLGAIGMFAFVVFTWSWFVYVRLERIEEMPIWLNALDALAGIGIVATIFDISWRLYALGVTLRESNQMTITQFIQTMRG</sequence>
<keyword evidence="1" id="KW-1133">Transmembrane helix</keyword>
<evidence type="ECO:0000256" key="1">
    <source>
        <dbReference type="SAM" id="Phobius"/>
    </source>
</evidence>
<protein>
    <submittedName>
        <fullName evidence="2">Uncharacterized protein</fullName>
    </submittedName>
</protein>
<keyword evidence="1" id="KW-0812">Transmembrane</keyword>
<evidence type="ECO:0000313" key="2">
    <source>
        <dbReference type="EMBL" id="MBB3209063.1"/>
    </source>
</evidence>
<organism evidence="2 3">
    <name type="scientific">Aporhodopirellula rubra</name>
    <dbReference type="NCBI Taxonomy" id="980271"/>
    <lineage>
        <taxon>Bacteria</taxon>
        <taxon>Pseudomonadati</taxon>
        <taxon>Planctomycetota</taxon>
        <taxon>Planctomycetia</taxon>
        <taxon>Pirellulales</taxon>
        <taxon>Pirellulaceae</taxon>
        <taxon>Aporhodopirellula</taxon>
    </lineage>
</organism>
<accession>A0A7W5H841</accession>
<dbReference type="Proteomes" id="UP000536179">
    <property type="component" value="Unassembled WGS sequence"/>
</dbReference>
<comment type="caution">
    <text evidence="2">The sequence shown here is derived from an EMBL/GenBank/DDBJ whole genome shotgun (WGS) entry which is preliminary data.</text>
</comment>
<keyword evidence="3" id="KW-1185">Reference proteome</keyword>
<keyword evidence="1" id="KW-0472">Membrane</keyword>
<feature type="transmembrane region" description="Helical" evidence="1">
    <location>
        <begin position="48"/>
        <end position="70"/>
    </location>
</feature>
<feature type="transmembrane region" description="Helical" evidence="1">
    <location>
        <begin position="82"/>
        <end position="106"/>
    </location>
</feature>
<reference evidence="2 3" key="1">
    <citation type="submission" date="2020-08" db="EMBL/GenBank/DDBJ databases">
        <title>Genomic Encyclopedia of Type Strains, Phase III (KMG-III): the genomes of soil and plant-associated and newly described type strains.</title>
        <authorList>
            <person name="Whitman W."/>
        </authorList>
    </citation>
    <scope>NUCLEOTIDE SEQUENCE [LARGE SCALE GENOMIC DNA]</scope>
    <source>
        <strain evidence="2 3">CECT 8075</strain>
    </source>
</reference>
<name>A0A7W5H841_9BACT</name>